<sequence length="99" mass="11469">MFWDLGLKNSPKILSLITMKMLKSPWNSRCTIERIWLEDKAFFTSDTQRIIPFKTAYACSFFFLYGKIEAMCVVEELIPSISTYSKGLTNPFLPVVVLF</sequence>
<dbReference type="Proteomes" id="UP000824782">
    <property type="component" value="Unassembled WGS sequence"/>
</dbReference>
<organism evidence="1 2">
    <name type="scientific">Engystomops pustulosus</name>
    <name type="common">Tungara frog</name>
    <name type="synonym">Physalaemus pustulosus</name>
    <dbReference type="NCBI Taxonomy" id="76066"/>
    <lineage>
        <taxon>Eukaryota</taxon>
        <taxon>Metazoa</taxon>
        <taxon>Chordata</taxon>
        <taxon>Craniata</taxon>
        <taxon>Vertebrata</taxon>
        <taxon>Euteleostomi</taxon>
        <taxon>Amphibia</taxon>
        <taxon>Batrachia</taxon>
        <taxon>Anura</taxon>
        <taxon>Neobatrachia</taxon>
        <taxon>Hyloidea</taxon>
        <taxon>Leptodactylidae</taxon>
        <taxon>Leiuperinae</taxon>
        <taxon>Engystomops</taxon>
    </lineage>
</organism>
<reference evidence="1" key="1">
    <citation type="thesis" date="2020" institute="ProQuest LLC" country="789 East Eisenhower Parkway, Ann Arbor, MI, USA">
        <title>Comparative Genomics and Chromosome Evolution.</title>
        <authorList>
            <person name="Mudd A.B."/>
        </authorList>
    </citation>
    <scope>NUCLEOTIDE SEQUENCE</scope>
    <source>
        <strain evidence="1">237g6f4</strain>
        <tissue evidence="1">Blood</tissue>
    </source>
</reference>
<dbReference type="AlphaFoldDB" id="A0AAV7B3E5"/>
<comment type="caution">
    <text evidence="1">The sequence shown here is derived from an EMBL/GenBank/DDBJ whole genome shotgun (WGS) entry which is preliminary data.</text>
</comment>
<keyword evidence="2" id="KW-1185">Reference proteome</keyword>
<evidence type="ECO:0000313" key="1">
    <source>
        <dbReference type="EMBL" id="KAG8566730.1"/>
    </source>
</evidence>
<accession>A0AAV7B3E5</accession>
<dbReference type="EMBL" id="WNYA01000006">
    <property type="protein sequence ID" value="KAG8566730.1"/>
    <property type="molecule type" value="Genomic_DNA"/>
</dbReference>
<name>A0AAV7B3E5_ENGPU</name>
<evidence type="ECO:0000313" key="2">
    <source>
        <dbReference type="Proteomes" id="UP000824782"/>
    </source>
</evidence>
<gene>
    <name evidence="1" type="ORF">GDO81_013352</name>
</gene>
<proteinExistence type="predicted"/>
<protein>
    <submittedName>
        <fullName evidence="1">Uncharacterized protein</fullName>
    </submittedName>
</protein>